<dbReference type="InterPro" id="IPR050106">
    <property type="entry name" value="HistidinolP_aminotransfase"/>
</dbReference>
<dbReference type="InterPro" id="IPR001917">
    <property type="entry name" value="Aminotrans_II_pyridoxalP_BS"/>
</dbReference>
<dbReference type="HAMAP" id="MF_01023">
    <property type="entry name" value="HisC_aminotrans_2"/>
    <property type="match status" value="1"/>
</dbReference>
<sequence length="357" mass="40059">MSRFLSEKYASLVPYTPGEQPRDAQYIKLNTNESPFPPSPGVVAAAEREARRVNLYSDPECKLLKDAAAKLYGVEPQNVLPVNGSDEILYFAFLAFGDEQNPFAFADISYGFYPVYAQFCKVPSREIPLTSDFSIDYRDYLCIREQILIANPNAPTGTCLPLWQIEEIVRANPDRVVIIDEAYIDFGGESCVPLTKRYDNLLVIQTFSKSRSLAGARLGFGIGCQALIRDLNTVKYSINPYNVNRMTQAAGVAAIEDDAYYREKAQIIMAERDETTEQLRALGLTVLSSTANFVFAKSDRLSGEELYQSLKSRGVLVRHFTKERIKDFCRITIGTREQMQTLITTIQAILAEKGSSR</sequence>
<dbReference type="PANTHER" id="PTHR43643:SF3">
    <property type="entry name" value="HISTIDINOL-PHOSPHATE AMINOTRANSFERASE"/>
    <property type="match status" value="1"/>
</dbReference>
<dbReference type="InterPro" id="IPR015424">
    <property type="entry name" value="PyrdxlP-dep_Trfase"/>
</dbReference>
<gene>
    <name evidence="6" type="primary">hisC_51</name>
    <name evidence="6" type="ORF">SDC9_111405</name>
</gene>
<evidence type="ECO:0000256" key="2">
    <source>
        <dbReference type="ARBA" id="ARBA00022576"/>
    </source>
</evidence>
<evidence type="ECO:0000259" key="5">
    <source>
        <dbReference type="Pfam" id="PF00155"/>
    </source>
</evidence>
<dbReference type="EMBL" id="VSSQ01019997">
    <property type="protein sequence ID" value="MPM64518.1"/>
    <property type="molecule type" value="Genomic_DNA"/>
</dbReference>
<keyword evidence="4" id="KW-0663">Pyridoxal phosphate</keyword>
<dbReference type="NCBIfam" id="TIGR01141">
    <property type="entry name" value="hisC"/>
    <property type="match status" value="1"/>
</dbReference>
<evidence type="ECO:0000256" key="1">
    <source>
        <dbReference type="ARBA" id="ARBA00001933"/>
    </source>
</evidence>
<evidence type="ECO:0000256" key="3">
    <source>
        <dbReference type="ARBA" id="ARBA00022679"/>
    </source>
</evidence>
<organism evidence="6">
    <name type="scientific">bioreactor metagenome</name>
    <dbReference type="NCBI Taxonomy" id="1076179"/>
    <lineage>
        <taxon>unclassified sequences</taxon>
        <taxon>metagenomes</taxon>
        <taxon>ecological metagenomes</taxon>
    </lineage>
</organism>
<evidence type="ECO:0000256" key="4">
    <source>
        <dbReference type="ARBA" id="ARBA00022898"/>
    </source>
</evidence>
<comment type="cofactor">
    <cofactor evidence="1">
        <name>pyridoxal 5'-phosphate</name>
        <dbReference type="ChEBI" id="CHEBI:597326"/>
    </cofactor>
</comment>
<evidence type="ECO:0000313" key="6">
    <source>
        <dbReference type="EMBL" id="MPM64518.1"/>
    </source>
</evidence>
<dbReference type="InterPro" id="IPR004839">
    <property type="entry name" value="Aminotransferase_I/II_large"/>
</dbReference>
<dbReference type="CDD" id="cd00609">
    <property type="entry name" value="AAT_like"/>
    <property type="match status" value="1"/>
</dbReference>
<name>A0A645BHD3_9ZZZZ</name>
<dbReference type="InterPro" id="IPR015421">
    <property type="entry name" value="PyrdxlP-dep_Trfase_major"/>
</dbReference>
<keyword evidence="3 6" id="KW-0808">Transferase</keyword>
<accession>A0A645BHD3</accession>
<dbReference type="InterPro" id="IPR015422">
    <property type="entry name" value="PyrdxlP-dep_Trfase_small"/>
</dbReference>
<dbReference type="InterPro" id="IPR005861">
    <property type="entry name" value="HisP_aminotrans"/>
</dbReference>
<dbReference type="AlphaFoldDB" id="A0A645BHD3"/>
<dbReference type="Gene3D" id="3.40.640.10">
    <property type="entry name" value="Type I PLP-dependent aspartate aminotransferase-like (Major domain)"/>
    <property type="match status" value="1"/>
</dbReference>
<dbReference type="GO" id="GO:0000105">
    <property type="term" value="P:L-histidine biosynthetic process"/>
    <property type="evidence" value="ECO:0007669"/>
    <property type="project" value="InterPro"/>
</dbReference>
<protein>
    <submittedName>
        <fullName evidence="6">Histidinol-phosphate aminotransferase</fullName>
        <ecNumber evidence="6">2.6.1.9</ecNumber>
    </submittedName>
</protein>
<reference evidence="6" key="1">
    <citation type="submission" date="2019-08" db="EMBL/GenBank/DDBJ databases">
        <authorList>
            <person name="Kucharzyk K."/>
            <person name="Murdoch R.W."/>
            <person name="Higgins S."/>
            <person name="Loffler F."/>
        </authorList>
    </citation>
    <scope>NUCLEOTIDE SEQUENCE</scope>
</reference>
<dbReference type="GO" id="GO:0030170">
    <property type="term" value="F:pyridoxal phosphate binding"/>
    <property type="evidence" value="ECO:0007669"/>
    <property type="project" value="InterPro"/>
</dbReference>
<dbReference type="SUPFAM" id="SSF53383">
    <property type="entry name" value="PLP-dependent transferases"/>
    <property type="match status" value="1"/>
</dbReference>
<dbReference type="Pfam" id="PF00155">
    <property type="entry name" value="Aminotran_1_2"/>
    <property type="match status" value="1"/>
</dbReference>
<dbReference type="Gene3D" id="3.90.1150.10">
    <property type="entry name" value="Aspartate Aminotransferase, domain 1"/>
    <property type="match status" value="1"/>
</dbReference>
<dbReference type="GO" id="GO:0004400">
    <property type="term" value="F:histidinol-phosphate transaminase activity"/>
    <property type="evidence" value="ECO:0007669"/>
    <property type="project" value="UniProtKB-EC"/>
</dbReference>
<dbReference type="PROSITE" id="PS00599">
    <property type="entry name" value="AA_TRANSFER_CLASS_2"/>
    <property type="match status" value="1"/>
</dbReference>
<comment type="caution">
    <text evidence="6">The sequence shown here is derived from an EMBL/GenBank/DDBJ whole genome shotgun (WGS) entry which is preliminary data.</text>
</comment>
<proteinExistence type="inferred from homology"/>
<dbReference type="EC" id="2.6.1.9" evidence="6"/>
<keyword evidence="2 6" id="KW-0032">Aminotransferase</keyword>
<dbReference type="PANTHER" id="PTHR43643">
    <property type="entry name" value="HISTIDINOL-PHOSPHATE AMINOTRANSFERASE 2"/>
    <property type="match status" value="1"/>
</dbReference>
<feature type="domain" description="Aminotransferase class I/classII large" evidence="5">
    <location>
        <begin position="25"/>
        <end position="346"/>
    </location>
</feature>